<keyword evidence="1" id="KW-0863">Zinc-finger</keyword>
<dbReference type="PANTHER" id="PTHR46326">
    <property type="entry name" value="ZINC FINGER PROTEIN ZAT1-RELATED"/>
    <property type="match status" value="1"/>
</dbReference>
<keyword evidence="1" id="KW-0479">Metal-binding</keyword>
<dbReference type="AlphaFoldDB" id="A0A2R6PNV5"/>
<dbReference type="Proteomes" id="UP000241394">
    <property type="component" value="Chromosome LG23"/>
</dbReference>
<dbReference type="PROSITE" id="PS00028">
    <property type="entry name" value="ZINC_FINGER_C2H2_1"/>
    <property type="match status" value="1"/>
</dbReference>
<dbReference type="GO" id="GO:0008270">
    <property type="term" value="F:zinc ion binding"/>
    <property type="evidence" value="ECO:0007669"/>
    <property type="project" value="UniProtKB-KW"/>
</dbReference>
<keyword evidence="1" id="KW-0862">Zinc</keyword>
<evidence type="ECO:0000313" key="5">
    <source>
        <dbReference type="Proteomes" id="UP000241394"/>
    </source>
</evidence>
<reference evidence="4 5" key="1">
    <citation type="submission" date="2017-07" db="EMBL/GenBank/DDBJ databases">
        <title>An improved, manually edited Actinidia chinensis var. chinensis (kiwifruit) genome highlights the challenges associated with draft genomes and gene prediction in plants.</title>
        <authorList>
            <person name="Pilkington S."/>
            <person name="Crowhurst R."/>
            <person name="Hilario E."/>
            <person name="Nardozza S."/>
            <person name="Fraser L."/>
            <person name="Peng Y."/>
            <person name="Gunaseelan K."/>
            <person name="Simpson R."/>
            <person name="Tahir J."/>
            <person name="Deroles S."/>
            <person name="Templeton K."/>
            <person name="Luo Z."/>
            <person name="Davy M."/>
            <person name="Cheng C."/>
            <person name="Mcneilage M."/>
            <person name="Scaglione D."/>
            <person name="Liu Y."/>
            <person name="Zhang Q."/>
            <person name="Datson P."/>
            <person name="De Silva N."/>
            <person name="Gardiner S."/>
            <person name="Bassett H."/>
            <person name="Chagne D."/>
            <person name="Mccallum J."/>
            <person name="Dzierzon H."/>
            <person name="Deng C."/>
            <person name="Wang Y.-Y."/>
            <person name="Barron N."/>
            <person name="Manako K."/>
            <person name="Bowen J."/>
            <person name="Foster T."/>
            <person name="Erridge Z."/>
            <person name="Tiffin H."/>
            <person name="Waite C."/>
            <person name="Davies K."/>
            <person name="Grierson E."/>
            <person name="Laing W."/>
            <person name="Kirk R."/>
            <person name="Chen X."/>
            <person name="Wood M."/>
            <person name="Montefiori M."/>
            <person name="Brummell D."/>
            <person name="Schwinn K."/>
            <person name="Catanach A."/>
            <person name="Fullerton C."/>
            <person name="Li D."/>
            <person name="Meiyalaghan S."/>
            <person name="Nieuwenhuizen N."/>
            <person name="Read N."/>
            <person name="Prakash R."/>
            <person name="Hunter D."/>
            <person name="Zhang H."/>
            <person name="Mckenzie M."/>
            <person name="Knabel M."/>
            <person name="Harris A."/>
            <person name="Allan A."/>
            <person name="Chen A."/>
            <person name="Janssen B."/>
            <person name="Plunkett B."/>
            <person name="Dwamena C."/>
            <person name="Voogd C."/>
            <person name="Leif D."/>
            <person name="Lafferty D."/>
            <person name="Souleyre E."/>
            <person name="Varkonyi-Gasic E."/>
            <person name="Gambi F."/>
            <person name="Hanley J."/>
            <person name="Yao J.-L."/>
            <person name="Cheung J."/>
            <person name="David K."/>
            <person name="Warren B."/>
            <person name="Marsh K."/>
            <person name="Snowden K."/>
            <person name="Lin-Wang K."/>
            <person name="Brian L."/>
            <person name="Martinez-Sanchez M."/>
            <person name="Wang M."/>
            <person name="Ileperuma N."/>
            <person name="Macnee N."/>
            <person name="Campin R."/>
            <person name="Mcatee P."/>
            <person name="Drummond R."/>
            <person name="Espley R."/>
            <person name="Ireland H."/>
            <person name="Wu R."/>
            <person name="Atkinson R."/>
            <person name="Karunairetnam S."/>
            <person name="Bulley S."/>
            <person name="Chunkath S."/>
            <person name="Hanley Z."/>
            <person name="Storey R."/>
            <person name="Thrimawithana A."/>
            <person name="Thomson S."/>
            <person name="David C."/>
            <person name="Testolin R."/>
        </authorList>
    </citation>
    <scope>NUCLEOTIDE SEQUENCE [LARGE SCALE GENOMIC DNA]</scope>
    <source>
        <strain evidence="5">cv. Red5</strain>
        <tissue evidence="4">Young leaf</tissue>
    </source>
</reference>
<feature type="region of interest" description="Disordered" evidence="2">
    <location>
        <begin position="55"/>
        <end position="88"/>
    </location>
</feature>
<gene>
    <name evidence="4" type="ORF">CEY00_Acc25498</name>
</gene>
<feature type="region of interest" description="Disordered" evidence="2">
    <location>
        <begin position="130"/>
        <end position="162"/>
    </location>
</feature>
<feature type="compositionally biased region" description="Basic and acidic residues" evidence="2">
    <location>
        <begin position="57"/>
        <end position="76"/>
    </location>
</feature>
<evidence type="ECO:0000313" key="4">
    <source>
        <dbReference type="EMBL" id="PSR94744.1"/>
    </source>
</evidence>
<accession>A0A2R6PNV5</accession>
<dbReference type="InParanoid" id="A0A2R6PNV5"/>
<dbReference type="SMART" id="SM00355">
    <property type="entry name" value="ZnF_C2H2"/>
    <property type="match status" value="2"/>
</dbReference>
<comment type="caution">
    <text evidence="4">The sequence shown here is derived from an EMBL/GenBank/DDBJ whole genome shotgun (WGS) entry which is preliminary data.</text>
</comment>
<dbReference type="SUPFAM" id="SSF57667">
    <property type="entry name" value="beta-beta-alpha zinc fingers"/>
    <property type="match status" value="1"/>
</dbReference>
<dbReference type="GO" id="GO:0006355">
    <property type="term" value="P:regulation of DNA-templated transcription"/>
    <property type="evidence" value="ECO:0007669"/>
    <property type="project" value="InterPro"/>
</dbReference>
<keyword evidence="5" id="KW-1185">Reference proteome</keyword>
<dbReference type="EMBL" id="NKQK01000023">
    <property type="protein sequence ID" value="PSR94744.1"/>
    <property type="molecule type" value="Genomic_DNA"/>
</dbReference>
<sequence length="262" mass="29526">MAFPSMERYPCPICSKSFSNGKALGGHMRAHLAFHPLPPKPQELEDLNKANPSMRLRSREGKDQDDSSNKSPEKVTGKQPRQCKSIDAMVDVPTKVKTPGLVSVPSTIEEVALSLMMLYNGEWKNDIEEKQKGKREMRQDNTINEDESKKENNDNGDNDNDDEYTFYPAMAWAKIQTQMVTRTKARAIACDKGHQSDPMLENPEAIEAQLCECEFCPMVFKSRQTLHGLMKIHASSSSDYAIPKHNLIDFNLPPPEGDDKIN</sequence>
<evidence type="ECO:0000256" key="2">
    <source>
        <dbReference type="SAM" id="MobiDB-lite"/>
    </source>
</evidence>
<organism evidence="4 5">
    <name type="scientific">Actinidia chinensis var. chinensis</name>
    <name type="common">Chinese soft-hair kiwi</name>
    <dbReference type="NCBI Taxonomy" id="1590841"/>
    <lineage>
        <taxon>Eukaryota</taxon>
        <taxon>Viridiplantae</taxon>
        <taxon>Streptophyta</taxon>
        <taxon>Embryophyta</taxon>
        <taxon>Tracheophyta</taxon>
        <taxon>Spermatophyta</taxon>
        <taxon>Magnoliopsida</taxon>
        <taxon>eudicotyledons</taxon>
        <taxon>Gunneridae</taxon>
        <taxon>Pentapetalae</taxon>
        <taxon>asterids</taxon>
        <taxon>Ericales</taxon>
        <taxon>Actinidiaceae</taxon>
        <taxon>Actinidia</taxon>
    </lineage>
</organism>
<dbReference type="PANTHER" id="PTHR46326:SF2">
    <property type="entry name" value="ZINC FINGER PROTEIN ZAT1-RELATED"/>
    <property type="match status" value="1"/>
</dbReference>
<feature type="compositionally biased region" description="Basic and acidic residues" evidence="2">
    <location>
        <begin position="130"/>
        <end position="139"/>
    </location>
</feature>
<dbReference type="OrthoDB" id="6077919at2759"/>
<dbReference type="InterPro" id="IPR044303">
    <property type="entry name" value="ZAT1/4/9"/>
</dbReference>
<dbReference type="InterPro" id="IPR036236">
    <property type="entry name" value="Znf_C2H2_sf"/>
</dbReference>
<name>A0A2R6PNV5_ACTCC</name>
<protein>
    <submittedName>
        <fullName evidence="4">Zinc finger protein</fullName>
    </submittedName>
</protein>
<evidence type="ECO:0000256" key="1">
    <source>
        <dbReference type="PROSITE-ProRule" id="PRU00042"/>
    </source>
</evidence>
<dbReference type="PROSITE" id="PS50157">
    <property type="entry name" value="ZINC_FINGER_C2H2_2"/>
    <property type="match status" value="1"/>
</dbReference>
<dbReference type="InterPro" id="IPR013087">
    <property type="entry name" value="Znf_C2H2_type"/>
</dbReference>
<dbReference type="Pfam" id="PF13912">
    <property type="entry name" value="zf-C2H2_6"/>
    <property type="match status" value="1"/>
</dbReference>
<dbReference type="Gene3D" id="3.30.160.60">
    <property type="entry name" value="Classic Zinc Finger"/>
    <property type="match status" value="1"/>
</dbReference>
<dbReference type="STRING" id="1590841.A0A2R6PNV5"/>
<dbReference type="Gramene" id="PSR94744">
    <property type="protein sequence ID" value="PSR94744"/>
    <property type="gene ID" value="CEY00_Acc25498"/>
</dbReference>
<reference evidence="5" key="2">
    <citation type="journal article" date="2018" name="BMC Genomics">
        <title>A manually annotated Actinidia chinensis var. chinensis (kiwifruit) genome highlights the challenges associated with draft genomes and gene prediction in plants.</title>
        <authorList>
            <person name="Pilkington S.M."/>
            <person name="Crowhurst R."/>
            <person name="Hilario E."/>
            <person name="Nardozza S."/>
            <person name="Fraser L."/>
            <person name="Peng Y."/>
            <person name="Gunaseelan K."/>
            <person name="Simpson R."/>
            <person name="Tahir J."/>
            <person name="Deroles S.C."/>
            <person name="Templeton K."/>
            <person name="Luo Z."/>
            <person name="Davy M."/>
            <person name="Cheng C."/>
            <person name="McNeilage M."/>
            <person name="Scaglione D."/>
            <person name="Liu Y."/>
            <person name="Zhang Q."/>
            <person name="Datson P."/>
            <person name="De Silva N."/>
            <person name="Gardiner S.E."/>
            <person name="Bassett H."/>
            <person name="Chagne D."/>
            <person name="McCallum J."/>
            <person name="Dzierzon H."/>
            <person name="Deng C."/>
            <person name="Wang Y.Y."/>
            <person name="Barron L."/>
            <person name="Manako K."/>
            <person name="Bowen J."/>
            <person name="Foster T.M."/>
            <person name="Erridge Z.A."/>
            <person name="Tiffin H."/>
            <person name="Waite C.N."/>
            <person name="Davies K.M."/>
            <person name="Grierson E.P."/>
            <person name="Laing W.A."/>
            <person name="Kirk R."/>
            <person name="Chen X."/>
            <person name="Wood M."/>
            <person name="Montefiori M."/>
            <person name="Brummell D.A."/>
            <person name="Schwinn K.E."/>
            <person name="Catanach A."/>
            <person name="Fullerton C."/>
            <person name="Li D."/>
            <person name="Meiyalaghan S."/>
            <person name="Nieuwenhuizen N."/>
            <person name="Read N."/>
            <person name="Prakash R."/>
            <person name="Hunter D."/>
            <person name="Zhang H."/>
            <person name="McKenzie M."/>
            <person name="Knabel M."/>
            <person name="Harris A."/>
            <person name="Allan A.C."/>
            <person name="Gleave A."/>
            <person name="Chen A."/>
            <person name="Janssen B.J."/>
            <person name="Plunkett B."/>
            <person name="Ampomah-Dwamena C."/>
            <person name="Voogd C."/>
            <person name="Leif D."/>
            <person name="Lafferty D."/>
            <person name="Souleyre E.J.F."/>
            <person name="Varkonyi-Gasic E."/>
            <person name="Gambi F."/>
            <person name="Hanley J."/>
            <person name="Yao J.L."/>
            <person name="Cheung J."/>
            <person name="David K.M."/>
            <person name="Warren B."/>
            <person name="Marsh K."/>
            <person name="Snowden K.C."/>
            <person name="Lin-Wang K."/>
            <person name="Brian L."/>
            <person name="Martinez-Sanchez M."/>
            <person name="Wang M."/>
            <person name="Ileperuma N."/>
            <person name="Macnee N."/>
            <person name="Campin R."/>
            <person name="McAtee P."/>
            <person name="Drummond R.S.M."/>
            <person name="Espley R.V."/>
            <person name="Ireland H.S."/>
            <person name="Wu R."/>
            <person name="Atkinson R.G."/>
            <person name="Karunairetnam S."/>
            <person name="Bulley S."/>
            <person name="Chunkath S."/>
            <person name="Hanley Z."/>
            <person name="Storey R."/>
            <person name="Thrimawithana A.H."/>
            <person name="Thomson S."/>
            <person name="David C."/>
            <person name="Testolin R."/>
            <person name="Huang H."/>
            <person name="Hellens R.P."/>
            <person name="Schaffer R.J."/>
        </authorList>
    </citation>
    <scope>NUCLEOTIDE SEQUENCE [LARGE SCALE GENOMIC DNA]</scope>
    <source>
        <strain evidence="5">cv. Red5</strain>
    </source>
</reference>
<feature type="domain" description="C2H2-type" evidence="3">
    <location>
        <begin position="9"/>
        <end position="36"/>
    </location>
</feature>
<proteinExistence type="predicted"/>
<evidence type="ECO:0000259" key="3">
    <source>
        <dbReference type="PROSITE" id="PS50157"/>
    </source>
</evidence>